<dbReference type="SUPFAM" id="SSF81383">
    <property type="entry name" value="F-box domain"/>
    <property type="match status" value="1"/>
</dbReference>
<dbReference type="InterPro" id="IPR036047">
    <property type="entry name" value="F-box-like_dom_sf"/>
</dbReference>
<feature type="region of interest" description="Disordered" evidence="1">
    <location>
        <begin position="265"/>
        <end position="302"/>
    </location>
</feature>
<proteinExistence type="predicted"/>
<comment type="caution">
    <text evidence="2">The sequence shown here is derived from an EMBL/GenBank/DDBJ whole genome shotgun (WGS) entry which is preliminary data.</text>
</comment>
<dbReference type="AlphaFoldDB" id="S8AP48"/>
<dbReference type="Proteomes" id="UP000015100">
    <property type="component" value="Unassembled WGS sequence"/>
</dbReference>
<evidence type="ECO:0000313" key="3">
    <source>
        <dbReference type="Proteomes" id="UP000015100"/>
    </source>
</evidence>
<feature type="compositionally biased region" description="Acidic residues" evidence="1">
    <location>
        <begin position="271"/>
        <end position="286"/>
    </location>
</feature>
<evidence type="ECO:0000313" key="2">
    <source>
        <dbReference type="EMBL" id="EPS42851.1"/>
    </source>
</evidence>
<dbReference type="HOGENOM" id="CLU_921400_0_0_1"/>
<organism evidence="2 3">
    <name type="scientific">Dactylellina haptotyla (strain CBS 200.50)</name>
    <name type="common">Nematode-trapping fungus</name>
    <name type="synonym">Monacrosporium haptotylum</name>
    <dbReference type="NCBI Taxonomy" id="1284197"/>
    <lineage>
        <taxon>Eukaryota</taxon>
        <taxon>Fungi</taxon>
        <taxon>Dikarya</taxon>
        <taxon>Ascomycota</taxon>
        <taxon>Pezizomycotina</taxon>
        <taxon>Orbiliomycetes</taxon>
        <taxon>Orbiliales</taxon>
        <taxon>Orbiliaceae</taxon>
        <taxon>Dactylellina</taxon>
    </lineage>
</organism>
<dbReference type="EMBL" id="AQGS01000096">
    <property type="protein sequence ID" value="EPS42851.1"/>
    <property type="molecule type" value="Genomic_DNA"/>
</dbReference>
<evidence type="ECO:0000256" key="1">
    <source>
        <dbReference type="SAM" id="MobiDB-lite"/>
    </source>
</evidence>
<gene>
    <name evidence="2" type="ORF">H072_3147</name>
</gene>
<dbReference type="OrthoDB" id="10658036at2759"/>
<keyword evidence="3" id="KW-1185">Reference proteome</keyword>
<protein>
    <recommendedName>
        <fullName evidence="4">F-box domain-containing protein</fullName>
    </recommendedName>
</protein>
<sequence length="302" mass="34393">MTVTADSPPRLPLDIQFLILEAADVEEQGTLSRVSKLWHSFLQNSHIARSKRYIDIIIFIYVPSDGSNSRVVKIHQAIWGTKQCTALLHDGKIEIPPEEHPSRLGEESLDLFMFAEDPIFFPPDRSASPDNVEEARRTQAQFKALEVSFQRSLDCFLNTDALRWGRNDQFHIETNKSHSDTLTLTADSKLGEYTDTLIEWMEELARGAVKAVVNIIWPPLKDDGEEPTPPLWEPLIAREINFHFKIFNSRDFAYCGQAAVAYPRYDSRQPDEEDYDDDPSWGFDDDGTVRYADRGGIFGGTP</sequence>
<evidence type="ECO:0008006" key="4">
    <source>
        <dbReference type="Google" id="ProtNLM"/>
    </source>
</evidence>
<name>S8AP48_DACHA</name>
<reference evidence="3" key="2">
    <citation type="submission" date="2013-04" db="EMBL/GenBank/DDBJ databases">
        <title>Genomic mechanisms accounting for the adaptation to parasitism in nematode-trapping fungi.</title>
        <authorList>
            <person name="Ahren D.G."/>
        </authorList>
    </citation>
    <scope>NUCLEOTIDE SEQUENCE [LARGE SCALE GENOMIC DNA]</scope>
    <source>
        <strain evidence="3">CBS 200.50</strain>
    </source>
</reference>
<reference evidence="2 3" key="1">
    <citation type="journal article" date="2013" name="PLoS Genet.">
        <title>Genomic mechanisms accounting for the adaptation to parasitism in nematode-trapping fungi.</title>
        <authorList>
            <person name="Meerupati T."/>
            <person name="Andersson K.M."/>
            <person name="Friman E."/>
            <person name="Kumar D."/>
            <person name="Tunlid A."/>
            <person name="Ahren D."/>
        </authorList>
    </citation>
    <scope>NUCLEOTIDE SEQUENCE [LARGE SCALE GENOMIC DNA]</scope>
    <source>
        <strain evidence="2 3">CBS 200.50</strain>
    </source>
</reference>
<accession>S8AP48</accession>